<evidence type="ECO:0000256" key="2">
    <source>
        <dbReference type="SAM" id="MobiDB-lite"/>
    </source>
</evidence>
<dbReference type="PANTHER" id="PTHR21468">
    <property type="entry name" value="HSD9"/>
    <property type="match status" value="1"/>
</dbReference>
<protein>
    <submittedName>
        <fullName evidence="3">DgyrCDS6292</fullName>
    </submittedName>
</protein>
<accession>A0A7I8VMM4</accession>
<dbReference type="EMBL" id="CAJFCJ010000007">
    <property type="protein sequence ID" value="CAD5117526.1"/>
    <property type="molecule type" value="Genomic_DNA"/>
</dbReference>
<feature type="compositionally biased region" description="Basic residues" evidence="2">
    <location>
        <begin position="1"/>
        <end position="16"/>
    </location>
</feature>
<dbReference type="Proteomes" id="UP000549394">
    <property type="component" value="Unassembled WGS sequence"/>
</dbReference>
<organism evidence="3 4">
    <name type="scientific">Dimorphilus gyrociliatus</name>
    <dbReference type="NCBI Taxonomy" id="2664684"/>
    <lineage>
        <taxon>Eukaryota</taxon>
        <taxon>Metazoa</taxon>
        <taxon>Spiralia</taxon>
        <taxon>Lophotrochozoa</taxon>
        <taxon>Annelida</taxon>
        <taxon>Polychaeta</taxon>
        <taxon>Polychaeta incertae sedis</taxon>
        <taxon>Dinophilidae</taxon>
        <taxon>Dimorphilus</taxon>
    </lineage>
</organism>
<dbReference type="OrthoDB" id="10005859at2759"/>
<proteinExistence type="predicted"/>
<evidence type="ECO:0000256" key="1">
    <source>
        <dbReference type="SAM" id="Coils"/>
    </source>
</evidence>
<feature type="region of interest" description="Disordered" evidence="2">
    <location>
        <begin position="48"/>
        <end position="68"/>
    </location>
</feature>
<dbReference type="AlphaFoldDB" id="A0A7I8VMM4"/>
<gene>
    <name evidence="3" type="ORF">DGYR_LOCUS6045</name>
</gene>
<feature type="region of interest" description="Disordered" evidence="2">
    <location>
        <begin position="1"/>
        <end position="21"/>
    </location>
</feature>
<comment type="caution">
    <text evidence="3">The sequence shown here is derived from an EMBL/GenBank/DDBJ whole genome shotgun (WGS) entry which is preliminary data.</text>
</comment>
<keyword evidence="4" id="KW-1185">Reference proteome</keyword>
<keyword evidence="1" id="KW-0175">Coiled coil</keyword>
<feature type="compositionally biased region" description="Acidic residues" evidence="2">
    <location>
        <begin position="329"/>
        <end position="338"/>
    </location>
</feature>
<evidence type="ECO:0000313" key="3">
    <source>
        <dbReference type="EMBL" id="CAD5117526.1"/>
    </source>
</evidence>
<feature type="coiled-coil region" evidence="1">
    <location>
        <begin position="226"/>
        <end position="253"/>
    </location>
</feature>
<dbReference type="InterPro" id="IPR026702">
    <property type="entry name" value="CCDC83"/>
</dbReference>
<evidence type="ECO:0000313" key="4">
    <source>
        <dbReference type="Proteomes" id="UP000549394"/>
    </source>
</evidence>
<feature type="coiled-coil region" evidence="1">
    <location>
        <begin position="97"/>
        <end position="173"/>
    </location>
</feature>
<sequence>MPPKKKKGKKGKKKKEKAPQKTWEEALLEYHISLIEKRIDDTRYELRGLEEKNDRNKQKIERLTEERDEHSRNLLAEAKVYERELSEQEIVTEEQVIAVMKDKYKSEEKEKADIKNLKSAYARIETEIIKVQKDVDYWTEYKNKGQSDHSKQIMLLEQEIKDMEESFDEMERYLHVSHERATRDLQLTVRSEIEKQKEVATEKAMAKLDKDSRLEVIDNDWLRKEVDIHKHDADNAAVEVEELEKDNIRIMEELFQCHRDDLKISQRFYLTQFEDGENLDERSLLEIDLQDLSIHDAKRGSQHEIKPWTEENLTQKNITQKLKRLFTPVEDDRESDYDGDNKDGEESDDEDPFGNYFQFDDEDFDDYLQLGPVELKMLQVVGSKMPIYKPKTPSADEIKSLDYKPENWPISSTMLKKALTGGAT</sequence>
<reference evidence="3 4" key="1">
    <citation type="submission" date="2020-08" db="EMBL/GenBank/DDBJ databases">
        <authorList>
            <person name="Hejnol A."/>
        </authorList>
    </citation>
    <scope>NUCLEOTIDE SEQUENCE [LARGE SCALE GENOMIC DNA]</scope>
</reference>
<name>A0A7I8VMM4_9ANNE</name>
<dbReference type="PANTHER" id="PTHR21468:SF1">
    <property type="entry name" value="COILED-COIL DOMAIN-CONTAINING PROTEIN 83"/>
    <property type="match status" value="1"/>
</dbReference>
<feature type="region of interest" description="Disordered" evidence="2">
    <location>
        <begin position="329"/>
        <end position="356"/>
    </location>
</feature>